<dbReference type="Pfam" id="PF07110">
    <property type="entry name" value="EthD"/>
    <property type="match status" value="1"/>
</dbReference>
<gene>
    <name evidence="3" type="ORF">CC86DRAFT_409722</name>
</gene>
<dbReference type="SUPFAM" id="SSF54909">
    <property type="entry name" value="Dimeric alpha+beta barrel"/>
    <property type="match status" value="1"/>
</dbReference>
<dbReference type="EMBL" id="MU006233">
    <property type="protein sequence ID" value="KAF2822948.1"/>
    <property type="molecule type" value="Genomic_DNA"/>
</dbReference>
<evidence type="ECO:0000313" key="4">
    <source>
        <dbReference type="Proteomes" id="UP000799424"/>
    </source>
</evidence>
<dbReference type="GO" id="GO:0016491">
    <property type="term" value="F:oxidoreductase activity"/>
    <property type="evidence" value="ECO:0007669"/>
    <property type="project" value="InterPro"/>
</dbReference>
<keyword evidence="4" id="KW-1185">Reference proteome</keyword>
<dbReference type="NCBIfam" id="TIGR02118">
    <property type="entry name" value="EthD family reductase"/>
    <property type="match status" value="1"/>
</dbReference>
<evidence type="ECO:0000259" key="2">
    <source>
        <dbReference type="Pfam" id="PF07110"/>
    </source>
</evidence>
<sequence>MSNDQLIRITVCARRNPKLSEDEFNDHWANKHGPLITSWLQKHNCVKYVQYHTVSVHKSRLTQSTLSYDGIADFWYKSFEDFERAYEDEYYLTVVKKDEEYLFDMGSLEVTAGVEQPVIEGGKAVTGQAANRA</sequence>
<dbReference type="Gene3D" id="3.30.70.100">
    <property type="match status" value="1"/>
</dbReference>
<accession>A0A6A6ZQ25</accession>
<evidence type="ECO:0000313" key="3">
    <source>
        <dbReference type="EMBL" id="KAF2822948.1"/>
    </source>
</evidence>
<dbReference type="InterPro" id="IPR011008">
    <property type="entry name" value="Dimeric_a/b-barrel"/>
</dbReference>
<reference evidence="3" key="1">
    <citation type="journal article" date="2020" name="Stud. Mycol.">
        <title>101 Dothideomycetes genomes: a test case for predicting lifestyles and emergence of pathogens.</title>
        <authorList>
            <person name="Haridas S."/>
            <person name="Albert R."/>
            <person name="Binder M."/>
            <person name="Bloem J."/>
            <person name="Labutti K."/>
            <person name="Salamov A."/>
            <person name="Andreopoulos B."/>
            <person name="Baker S."/>
            <person name="Barry K."/>
            <person name="Bills G."/>
            <person name="Bluhm B."/>
            <person name="Cannon C."/>
            <person name="Castanera R."/>
            <person name="Culley D."/>
            <person name="Daum C."/>
            <person name="Ezra D."/>
            <person name="Gonzalez J."/>
            <person name="Henrissat B."/>
            <person name="Kuo A."/>
            <person name="Liang C."/>
            <person name="Lipzen A."/>
            <person name="Lutzoni F."/>
            <person name="Magnuson J."/>
            <person name="Mondo S."/>
            <person name="Nolan M."/>
            <person name="Ohm R."/>
            <person name="Pangilinan J."/>
            <person name="Park H.-J."/>
            <person name="Ramirez L."/>
            <person name="Alfaro M."/>
            <person name="Sun H."/>
            <person name="Tritt A."/>
            <person name="Yoshinaga Y."/>
            <person name="Zwiers L.-H."/>
            <person name="Turgeon B."/>
            <person name="Goodwin S."/>
            <person name="Spatafora J."/>
            <person name="Crous P."/>
            <person name="Grigoriev I."/>
        </authorList>
    </citation>
    <scope>NUCLEOTIDE SEQUENCE</scope>
    <source>
        <strain evidence="3">CBS 113818</strain>
    </source>
</reference>
<evidence type="ECO:0000256" key="1">
    <source>
        <dbReference type="ARBA" id="ARBA00005986"/>
    </source>
</evidence>
<dbReference type="InterPro" id="IPR009799">
    <property type="entry name" value="EthD_dom"/>
</dbReference>
<organism evidence="3 4">
    <name type="scientific">Ophiobolus disseminans</name>
    <dbReference type="NCBI Taxonomy" id="1469910"/>
    <lineage>
        <taxon>Eukaryota</taxon>
        <taxon>Fungi</taxon>
        <taxon>Dikarya</taxon>
        <taxon>Ascomycota</taxon>
        <taxon>Pezizomycotina</taxon>
        <taxon>Dothideomycetes</taxon>
        <taxon>Pleosporomycetidae</taxon>
        <taxon>Pleosporales</taxon>
        <taxon>Pleosporineae</taxon>
        <taxon>Phaeosphaeriaceae</taxon>
        <taxon>Ophiobolus</taxon>
    </lineage>
</organism>
<feature type="domain" description="EthD" evidence="2">
    <location>
        <begin position="17"/>
        <end position="104"/>
    </location>
</feature>
<name>A0A6A6ZQ25_9PLEO</name>
<dbReference type="AlphaFoldDB" id="A0A6A6ZQ25"/>
<proteinExistence type="inferred from homology"/>
<dbReference type="Proteomes" id="UP000799424">
    <property type="component" value="Unassembled WGS sequence"/>
</dbReference>
<dbReference type="OrthoDB" id="3183782at2759"/>
<protein>
    <recommendedName>
        <fullName evidence="2">EthD domain-containing protein</fullName>
    </recommendedName>
</protein>
<comment type="similarity">
    <text evidence="1">Belongs to the tpcK family.</text>
</comment>